<dbReference type="EMBL" id="JAGFNY010000012">
    <property type="protein sequence ID" value="MBW7570241.1"/>
    <property type="molecule type" value="Genomic_DNA"/>
</dbReference>
<keyword evidence="2" id="KW-1185">Reference proteome</keyword>
<protein>
    <recommendedName>
        <fullName evidence="3">Transposase</fullName>
    </recommendedName>
</protein>
<evidence type="ECO:0000313" key="2">
    <source>
        <dbReference type="Proteomes" id="UP000731465"/>
    </source>
</evidence>
<accession>A0ABS7DI74</accession>
<gene>
    <name evidence="1" type="ORF">J5V48_04960</name>
</gene>
<name>A0ABS7DI74_9GAMM</name>
<proteinExistence type="predicted"/>
<dbReference type="RefSeq" id="WP_219937463.1">
    <property type="nucleotide sequence ID" value="NZ_JAGFNY010000012.1"/>
</dbReference>
<comment type="caution">
    <text evidence="1">The sequence shown here is derived from an EMBL/GenBank/DDBJ whole genome shotgun (WGS) entry which is preliminary data.</text>
</comment>
<evidence type="ECO:0000313" key="1">
    <source>
        <dbReference type="EMBL" id="MBW7570241.1"/>
    </source>
</evidence>
<sequence>MFKNNDKLNINPIRVHRNKFIAQMPLWDQLLHQFHELPKDRQDEILYRVYRKLFIANSKELIIQAKA</sequence>
<organism evidence="1 2">
    <name type="scientific">Succinivibrio faecicola</name>
    <dbReference type="NCBI Taxonomy" id="2820300"/>
    <lineage>
        <taxon>Bacteria</taxon>
        <taxon>Pseudomonadati</taxon>
        <taxon>Pseudomonadota</taxon>
        <taxon>Gammaproteobacteria</taxon>
        <taxon>Aeromonadales</taxon>
        <taxon>Succinivibrionaceae</taxon>
        <taxon>Succinivibrio</taxon>
    </lineage>
</organism>
<dbReference type="Proteomes" id="UP000731465">
    <property type="component" value="Unassembled WGS sequence"/>
</dbReference>
<evidence type="ECO:0008006" key="3">
    <source>
        <dbReference type="Google" id="ProtNLM"/>
    </source>
</evidence>
<reference evidence="1 2" key="1">
    <citation type="submission" date="2021-03" db="EMBL/GenBank/DDBJ databases">
        <title>Succinivibrio sp. nov. isolated from feces of cow.</title>
        <authorList>
            <person name="Choi J.-Y."/>
        </authorList>
    </citation>
    <scope>NUCLEOTIDE SEQUENCE [LARGE SCALE GENOMIC DNA]</scope>
    <source>
        <strain evidence="1 2">AGMB01872</strain>
    </source>
</reference>